<dbReference type="AlphaFoldDB" id="A0A8I2ZJ25"/>
<accession>A0A8I2ZJ25</accession>
<reference evidence="1" key="1">
    <citation type="journal article" date="2021" name="Mol. Plant Pathol.">
        <title>A 20-kb lineage-specific genomic region tames virulence in pathogenic amphidiploid Verticillium longisporum.</title>
        <authorList>
            <person name="Harting R."/>
            <person name="Starke J."/>
            <person name="Kusch H."/>
            <person name="Poggeler S."/>
            <person name="Maurus I."/>
            <person name="Schluter R."/>
            <person name="Landesfeind M."/>
            <person name="Bulla I."/>
            <person name="Nowrousian M."/>
            <person name="de Jonge R."/>
            <person name="Stahlhut G."/>
            <person name="Hoff K.J."/>
            <person name="Asshauer K.P."/>
            <person name="Thurmer A."/>
            <person name="Stanke M."/>
            <person name="Daniel R."/>
            <person name="Morgenstern B."/>
            <person name="Thomma B.P.H.J."/>
            <person name="Kronstad J.W."/>
            <person name="Braus-Stromeyer S.A."/>
            <person name="Braus G.H."/>
        </authorList>
    </citation>
    <scope>NUCLEOTIDE SEQUENCE</scope>
    <source>
        <strain evidence="1">Vl32</strain>
    </source>
</reference>
<comment type="caution">
    <text evidence="1">The sequence shown here is derived from an EMBL/GenBank/DDBJ whole genome shotgun (WGS) entry which is preliminary data.</text>
</comment>
<proteinExistence type="predicted"/>
<name>A0A8I2ZJ25_VERLO</name>
<sequence length="114" mass="12632">MQQISDGLLLQPLLDPISSSPAVGAEYYDARDWGDNLQDHLLEGFLAEALTHNTVDHAQRQGLANAVQTGTGGEAVNINREVLDYVRQAAQFEERVNQRLAKIEETLDQWESVG</sequence>
<protein>
    <submittedName>
        <fullName evidence="1">Uncharacterized protein</fullName>
    </submittedName>
</protein>
<gene>
    <name evidence="1" type="ORF">HYQ45_010347</name>
</gene>
<organism evidence="1 2">
    <name type="scientific">Verticillium longisporum</name>
    <name type="common">Verticillium dahliae var. longisporum</name>
    <dbReference type="NCBI Taxonomy" id="100787"/>
    <lineage>
        <taxon>Eukaryota</taxon>
        <taxon>Fungi</taxon>
        <taxon>Dikarya</taxon>
        <taxon>Ascomycota</taxon>
        <taxon>Pezizomycotina</taxon>
        <taxon>Sordariomycetes</taxon>
        <taxon>Hypocreomycetidae</taxon>
        <taxon>Glomerellales</taxon>
        <taxon>Plectosphaerellaceae</taxon>
        <taxon>Verticillium</taxon>
    </lineage>
</organism>
<dbReference type="OrthoDB" id="5044249at2759"/>
<evidence type="ECO:0000313" key="2">
    <source>
        <dbReference type="Proteomes" id="UP000689129"/>
    </source>
</evidence>
<dbReference type="Proteomes" id="UP000689129">
    <property type="component" value="Unassembled WGS sequence"/>
</dbReference>
<dbReference type="EMBL" id="JAEMWZ010000217">
    <property type="protein sequence ID" value="KAG7130937.1"/>
    <property type="molecule type" value="Genomic_DNA"/>
</dbReference>
<evidence type="ECO:0000313" key="1">
    <source>
        <dbReference type="EMBL" id="KAG7130937.1"/>
    </source>
</evidence>